<dbReference type="RefSeq" id="WP_173310363.1">
    <property type="nucleotide sequence ID" value="NZ_BAAAUE010000008.1"/>
</dbReference>
<name>A0A7J0C090_9ACTN</name>
<accession>A0A7J0C090</accession>
<feature type="region of interest" description="Disordered" evidence="1">
    <location>
        <begin position="237"/>
        <end position="268"/>
    </location>
</feature>
<feature type="compositionally biased region" description="Polar residues" evidence="1">
    <location>
        <begin position="169"/>
        <end position="178"/>
    </location>
</feature>
<feature type="region of interest" description="Disordered" evidence="1">
    <location>
        <begin position="53"/>
        <end position="179"/>
    </location>
</feature>
<evidence type="ECO:0000313" key="2">
    <source>
        <dbReference type="EMBL" id="GFM95394.1"/>
    </source>
</evidence>
<keyword evidence="4" id="KW-1185">Reference proteome</keyword>
<reference evidence="3 5" key="2">
    <citation type="submission" date="2020-07" db="EMBL/GenBank/DDBJ databases">
        <title>Sequencing the genomes of 1000 actinobacteria strains.</title>
        <authorList>
            <person name="Klenk H.-P."/>
        </authorList>
    </citation>
    <scope>NUCLEOTIDE SEQUENCE [LARGE SCALE GENOMIC DNA]</scope>
    <source>
        <strain evidence="3 5">DSM 41455</strain>
    </source>
</reference>
<feature type="compositionally biased region" description="Low complexity" evidence="1">
    <location>
        <begin position="155"/>
        <end position="166"/>
    </location>
</feature>
<reference evidence="2 4" key="1">
    <citation type="submission" date="2020-05" db="EMBL/GenBank/DDBJ databases">
        <title>Whole genome shotgun sequence of Streptomyces fulvorobeus NBRC 15897.</title>
        <authorList>
            <person name="Komaki H."/>
            <person name="Tamura T."/>
        </authorList>
    </citation>
    <scope>NUCLEOTIDE SEQUENCE [LARGE SCALE GENOMIC DNA]</scope>
    <source>
        <strain evidence="2 4">NBRC 15897</strain>
    </source>
</reference>
<dbReference type="AlphaFoldDB" id="A0A7J0C090"/>
<feature type="compositionally biased region" description="Low complexity" evidence="1">
    <location>
        <begin position="257"/>
        <end position="268"/>
    </location>
</feature>
<comment type="caution">
    <text evidence="2">The sequence shown here is derived from an EMBL/GenBank/DDBJ whole genome shotgun (WGS) entry which is preliminary data.</text>
</comment>
<sequence length="268" mass="27996">MADRLEDTDPQSVQRTYAERFAADLAANRSEQGEITAQLAKLQTRLEQLQKDEGWLSGMQGSLPTSAPLTETAQDAKAVPQPRSAKGARAKSAQPKAGVSKAAQPKAAASKTAPSKAAPSKAAPKTASSVTEQPKAAARKPAAGDRTTSRRTATKTDAADAVAVKSPETAGSKNTETPLHQLLREFLPAGEPRLVREVHADLEKAHPDRKTSAQVVRNSLETLVKRGVISKEIQKGSAMYTAPKPAPGSEAPDKAADTAAAAAVPSEA</sequence>
<dbReference type="Proteomes" id="UP000530403">
    <property type="component" value="Unassembled WGS sequence"/>
</dbReference>
<organism evidence="2 4">
    <name type="scientific">Streptomyces fulvorobeus</name>
    <dbReference type="NCBI Taxonomy" id="284028"/>
    <lineage>
        <taxon>Bacteria</taxon>
        <taxon>Bacillati</taxon>
        <taxon>Actinomycetota</taxon>
        <taxon>Actinomycetes</taxon>
        <taxon>Kitasatosporales</taxon>
        <taxon>Streptomycetaceae</taxon>
        <taxon>Streptomyces</taxon>
    </lineage>
</organism>
<dbReference type="EMBL" id="JACCCF010000001">
    <property type="protein sequence ID" value="NYE39188.1"/>
    <property type="molecule type" value="Genomic_DNA"/>
</dbReference>
<feature type="compositionally biased region" description="Polar residues" evidence="1">
    <location>
        <begin position="59"/>
        <end position="73"/>
    </location>
</feature>
<gene>
    <name evidence="3" type="ORF">HEB29_000199</name>
    <name evidence="2" type="ORF">Sfulv_02050</name>
</gene>
<proteinExistence type="predicted"/>
<evidence type="ECO:0000313" key="5">
    <source>
        <dbReference type="Proteomes" id="UP000530403"/>
    </source>
</evidence>
<evidence type="ECO:0000313" key="4">
    <source>
        <dbReference type="Proteomes" id="UP000498980"/>
    </source>
</evidence>
<dbReference type="Proteomes" id="UP000498980">
    <property type="component" value="Unassembled WGS sequence"/>
</dbReference>
<protein>
    <submittedName>
        <fullName evidence="3">Type IV secretory pathway TrbL component</fullName>
    </submittedName>
</protein>
<evidence type="ECO:0000313" key="3">
    <source>
        <dbReference type="EMBL" id="NYE39188.1"/>
    </source>
</evidence>
<evidence type="ECO:0000256" key="1">
    <source>
        <dbReference type="SAM" id="MobiDB-lite"/>
    </source>
</evidence>
<feature type="compositionally biased region" description="Low complexity" evidence="1">
    <location>
        <begin position="100"/>
        <end position="129"/>
    </location>
</feature>
<dbReference type="EMBL" id="BLWC01000001">
    <property type="protein sequence ID" value="GFM95394.1"/>
    <property type="molecule type" value="Genomic_DNA"/>
</dbReference>